<name>A0ABS4NYJ8_9BACL</name>
<evidence type="ECO:0000256" key="1">
    <source>
        <dbReference type="ARBA" id="ARBA00001957"/>
    </source>
</evidence>
<dbReference type="Gene3D" id="3.40.50.980">
    <property type="match status" value="2"/>
</dbReference>
<dbReference type="SUPFAM" id="SSF56801">
    <property type="entry name" value="Acetyl-CoA synthetase-like"/>
    <property type="match status" value="3"/>
</dbReference>
<dbReference type="Pfam" id="PF21394">
    <property type="entry name" value="Beta-ketacyl_N"/>
    <property type="match status" value="1"/>
</dbReference>
<dbReference type="CDD" id="cd02440">
    <property type="entry name" value="AdoMet_MTases"/>
    <property type="match status" value="1"/>
</dbReference>
<dbReference type="PROSITE" id="PS50075">
    <property type="entry name" value="CARRIER"/>
    <property type="match status" value="2"/>
</dbReference>
<keyword evidence="4" id="KW-0597">Phosphoprotein</keyword>
<dbReference type="RefSeq" id="WP_209878036.1">
    <property type="nucleotide sequence ID" value="NZ_JAGGLV010000023.1"/>
</dbReference>
<evidence type="ECO:0000256" key="5">
    <source>
        <dbReference type="ARBA" id="ARBA00022737"/>
    </source>
</evidence>
<dbReference type="SUPFAM" id="SSF51735">
    <property type="entry name" value="NAD(P)-binding Rossmann-fold domains"/>
    <property type="match status" value="2"/>
</dbReference>
<dbReference type="InterPro" id="IPR009081">
    <property type="entry name" value="PP-bd_ACP"/>
</dbReference>
<feature type="domain" description="Carrier" evidence="8">
    <location>
        <begin position="3306"/>
        <end position="3381"/>
    </location>
</feature>
<comment type="similarity">
    <text evidence="2">Belongs to the ATP-dependent AMP-binding enzyme family.</text>
</comment>
<dbReference type="InterPro" id="IPR057326">
    <property type="entry name" value="KR_dom"/>
</dbReference>
<proteinExistence type="inferred from homology"/>
<keyword evidence="7" id="KW-0511">Multifunctional enzyme</keyword>
<dbReference type="InterPro" id="IPR020806">
    <property type="entry name" value="PKS_PP-bd"/>
</dbReference>
<dbReference type="PROSITE" id="PS00455">
    <property type="entry name" value="AMP_BINDING"/>
    <property type="match status" value="2"/>
</dbReference>
<dbReference type="InterPro" id="IPR020845">
    <property type="entry name" value="AMP-binding_CS"/>
</dbReference>
<dbReference type="Gene3D" id="3.40.50.720">
    <property type="entry name" value="NAD(P)-binding Rossmann-like Domain"/>
    <property type="match status" value="1"/>
</dbReference>
<keyword evidence="3" id="KW-0596">Phosphopantetheine</keyword>
<comment type="cofactor">
    <cofactor evidence="1">
        <name>pantetheine 4'-phosphate</name>
        <dbReference type="ChEBI" id="CHEBI:47942"/>
    </cofactor>
</comment>
<dbReference type="InterPro" id="IPR023213">
    <property type="entry name" value="CAT-like_dom_sf"/>
</dbReference>
<keyword evidence="5" id="KW-0677">Repeat</keyword>
<dbReference type="PANTHER" id="PTHR45527:SF1">
    <property type="entry name" value="FATTY ACID SYNTHASE"/>
    <property type="match status" value="1"/>
</dbReference>
<sequence length="3414" mass="388086">MNKRNVADIYGLSTMQEGMLFHSLKSESSSMYLEQFSCKLHGQINFEYFWDSWQKVINDHSALRTAFVWEGVKKPVQVVLKQCECSYIQYDWSNLPLEEIGHDYSTFLENDRMMGFELDKAPLMRFALIQITEDSYYFVWSFHHIIMDGWSLPLVLEEMFGNYKAFMTGEAPAKKKSASFKDYIHWLHKQDAEVSRQYWKDKLKGFEEALPLYTESVVEEQKGETRKLSLRLSEDIHHSIEQISKNNGFSAYQLYNLAFAILLSKYSGKEDVVYGTTVSGRPAELKGIDQTVGIFINTIPVRVQLDGNLTLLECLENLTQDQISRSPHEYMSLAEISSAHNLPQLFQSIFVYENYANAQAYKDITEFSITELQLREEINYPLAWVVKPDHGILVETIYNSAYFSDRIIEEFQRSFITILDEMVLKINEAIRTIQLLPSEQNTDFKAGKAVSAVVNLHNQPIPQISASAIPRVLIVDTYGHPLPDGFEGSVWTPDQTASGYMGRYYADGTLMINETLSTSMVIGGIKRDLPVLERALRAESLVEDVKMLHRYNRKGESKLVVYYVEPVTDAVVEQAAFDEERTGAIRSAIADRLCILLDLNKKDCLAATEFVPVSNIPYYRDGVVKINDLLELEIINDNLIQRWSNLVIPDEQSAMSDSPVKFVRKALRISRDNVHISDLAEHFSFIKKKSSGKTDNVEVVEACKEESGADTQLSLIVGEEVIIPENTVFDLGYYIKRAADQAPEDYGIRFVNYDGSIEFANYKQVYSEAKAICCGLIERGLQPGDKVIYQMDNNRNYVNTFWACMLGGFIGIPATVAASYKEDNAVIRKLLNAWKMLEQPVIVTDEALAESIRSVPGVLGGEEEFTVYSAEQLMNSRELEITYEVKPDDVALLLLTSGSTGMPKGVMQTHRNILRRTIAACQNNGFGPEEVTFNWMPMDHVGGIVMCNVRDIYLHCQEILAPVNYILEAPLRWLTLMSDFRATNTWAPNFAFNLINSLEGGIKELNIDLSALRFITNGGEVVVARTALKFNEILKPYHLDKSAMMPCFGMSETCSGSIYSTDFGHDVVKKEDSSVSVGRPLPGNSIRIVDAQNELVPLYTEGRFQMAGVCVTPGYYNNPKANAEAFTSDGWFDTGDLGIITDRGLTITGRAKDIIIINGVNYNNSEIEAILEEIDGVEVSYTAAVSVKASSSQEEVLAIFFHPVSMDAVKLKGIIKEMQKVITSKIGLVIEYIIPLAKKEIPKTGIGKIQRILLRDSLLAGKYDAVLKKLEIVRNKNTVKPWIFKKVWKPLSFKLEEGTVPCVNILVFEDRHGLAGEFIEGMGLDETRVISVKQEDCFQVYDRNHYGCDYTRYEGCKELFDYFKQIGWKADHMIYLPTYQINASGDTDISSSNQLGVFSLIHLLQVLADNDLCASTSLYVGSSNVFQDAGGLETRYDNAALIGFMATLDTENTGLRSLLIDLEGRDIKQDARLLRAEIMHGETAVKEISYRDGRRLTWKLRNVPLRKAEPKTRIKQGGNYVVTGGLGGIGTKICSQLIENYQANLLILGRSDLGTLEDNDSRVQHYNQLVALGTSISYRQADVCVLDSIVQAVEDYEQSKGIQIDGIIHLAGNSSYQRHFDNRDSYLITEIGQQTFAEEFDAKVYGVLNLFELLKSRKAAMLITFSSVTSLLGSATFSAYAAGNSFLEMFCQYAASQLGYAVKCISWTMWDKIGMTAGSLQSINSLSESIGQHVISEQDGLLFFEALLNLGDDMVYVGIDENNVHISHRIDEKVYAKEYLAVYRQEDTEALLQLENAKVLDDYGAVSTLKMLTVNRDGEVIEEEQAEPYVEASTDAERIISNIWSEVLSAGKIGMNDNFFELGGHSLKATQVVSRIKKEYGIEFAINDLFYHPTVGALAKLVEERVRPVTDSKGENPLPKLSDEEKKQGIPASYAQQRLWFLKQYDEESAFYNILETIRLKGELNVPCLQQAVTEIVKRHEGLRTTFDNIEGQIMQVLHDVDAVCIPLQNLTHVEEEAREQVITELADEEVHQEFDFKNGPLIRCKLLKFAADEHVIFLTMHHIISDGWSMGVFVHEFVELYDALVNQKPAELPKIEWQYADYTQWQRDWFTGMVKEDQFVYWKNKLKDVATMDIPSDYDRPKVQTFNGKKDFFVYNKSMMDRVNELAETTGATPFMIYLAAVDVLFARYTGQEDIAIGTPIANRTRMETENTIGFFVNTLVLRNDLSGDISFLELIERVKTSALESYDAQDMPFEMLVDELELERDLSRNPLFQVMFSLQNEALPDFKLPNLAITRVETDNKSAMFDFWISMRELEDGVHTLCEYNTDIYKTGTIRKMMRHLENIINSLCADPYQKIRQFNFMDKEEINEILYEHNKTDYTFENELFIHELFEEQAALRPDAPALRFQGDTLTYREFNMRVNQVAHYLIAQGIGTEDFVGVYADRSIEMMVAVYGILKAGAAYIPIDPTYPRDRVDYMLQDSEVKLVLYCMDETDALAGIRKVDLRDKELFLPMSTDNPGVQVEGTHAAYMIYTSGSTGKPKGTINIHSGIRNRIVWGQREFGMQPGDRQVQKTPFSFDVSCSEIFWALTVGACLVIAKPEGHKDVEYLAQLIRDEQITIAHFVPSILKLFLEHPGAKQAGSSLRKVFCSGEALPYRLKEQFFQTFDAGLYNLYGPTEASVEVSYYDCSEQLDKEIVPIGKPISNVQLYVLDEYMHPVPYNVSGELFIAGVNLARGYYKRDDLTAEKFIPNPFSKYVGARMYRTGDIVKLLPDGNISFIGRADNQVKVRGLRIELGEIEKVIQSHPSVKDNVVINLEDGNDVRIVSYIVRDVNYREQDVMEESKEQVTQWESIFDNAYNKEETIQDFSLNTISWNSSYTGEKLGIPEMEEWLTDSVDLIKSFKPRRVLEVGCGTGMILFKIAPLCEEYVGIDLSRIGLDYIERNLDRSMNVRLYQKSADELGELQNETFDTIIINSVIQYFPSGAYLNEVITTLLGMLNKEGTLFIGDVRSLPLLKSYHTSVEWYKAPADTTVQELNDRIKNSITAENELLVDSKYFLSLKDSLEQVEHVSILPKVTKFENEMSKFRYQVVIRTKEAEQLDNIVQFSWRNIQAEQGLQDILTGRQDDVIVIHDVQFDKLVHENKVESLLNDDAIQAATVRELREDVRELQLYAPSLYDLLVQDGGNYRLRALWNGHGESGDYQLILFHKNKYGPDTCAYDYEVPNFIRFNEDQSVYFTNPLEWKDNHKYIPVIREHIRSQLQDYMIPSFFIVLPEMPLLPNGKLNKKMLPEPGRLRRSVMNEFVEAANDNEAKVKRIWEAVLNARNIGVNDNFFDIGGHSLLVVQVYYKIKESFDTNITVVDMFKYPTIRSLCEYLEETTSSYAEVASASEVMETEKEAMKVKRKRLKELLKR</sequence>
<protein>
    <submittedName>
        <fullName evidence="9">Amino acid adenylation domain-containing protein</fullName>
    </submittedName>
</protein>
<dbReference type="InterPro" id="IPR042099">
    <property type="entry name" value="ANL_N_sf"/>
</dbReference>
<comment type="caution">
    <text evidence="9">The sequence shown here is derived from an EMBL/GenBank/DDBJ whole genome shotgun (WGS) entry which is preliminary data.</text>
</comment>
<dbReference type="Pfam" id="PF00550">
    <property type="entry name" value="PP-binding"/>
    <property type="match status" value="2"/>
</dbReference>
<dbReference type="SUPFAM" id="SSF47336">
    <property type="entry name" value="ACP-like"/>
    <property type="match status" value="2"/>
</dbReference>
<dbReference type="InterPro" id="IPR029063">
    <property type="entry name" value="SAM-dependent_MTases_sf"/>
</dbReference>
<evidence type="ECO:0000256" key="6">
    <source>
        <dbReference type="ARBA" id="ARBA00023194"/>
    </source>
</evidence>
<dbReference type="Pfam" id="PF13847">
    <property type="entry name" value="Methyltransf_31"/>
    <property type="match status" value="1"/>
</dbReference>
<evidence type="ECO:0000313" key="9">
    <source>
        <dbReference type="EMBL" id="MBP2115127.1"/>
    </source>
</evidence>
<dbReference type="Pfam" id="PF00668">
    <property type="entry name" value="Condensation"/>
    <property type="match status" value="2"/>
</dbReference>
<dbReference type="CDD" id="cd17646">
    <property type="entry name" value="A_NRPS_AB3403-like"/>
    <property type="match status" value="1"/>
</dbReference>
<evidence type="ECO:0000256" key="3">
    <source>
        <dbReference type="ARBA" id="ARBA00022450"/>
    </source>
</evidence>
<dbReference type="SMART" id="SM00823">
    <property type="entry name" value="PKS_PP"/>
    <property type="match status" value="2"/>
</dbReference>
<dbReference type="Gene3D" id="2.30.38.10">
    <property type="entry name" value="Luciferase, Domain 3"/>
    <property type="match status" value="1"/>
</dbReference>
<accession>A0ABS4NYJ8</accession>
<keyword evidence="6" id="KW-0045">Antibiotic biosynthesis</keyword>
<dbReference type="Pfam" id="PF00501">
    <property type="entry name" value="AMP-binding"/>
    <property type="match status" value="2"/>
</dbReference>
<dbReference type="CDD" id="cd19531">
    <property type="entry name" value="LCL_NRPS-like"/>
    <property type="match status" value="1"/>
</dbReference>
<dbReference type="EMBL" id="JAGGLV010000023">
    <property type="protein sequence ID" value="MBP2115127.1"/>
    <property type="molecule type" value="Genomic_DNA"/>
</dbReference>
<dbReference type="Gene3D" id="3.30.559.30">
    <property type="entry name" value="Nonribosomal peptide synthetase, condensation domain"/>
    <property type="match status" value="2"/>
</dbReference>
<dbReference type="SUPFAM" id="SSF53335">
    <property type="entry name" value="S-adenosyl-L-methionine-dependent methyltransferases"/>
    <property type="match status" value="1"/>
</dbReference>
<feature type="domain" description="Carrier" evidence="8">
    <location>
        <begin position="1831"/>
        <end position="1906"/>
    </location>
</feature>
<evidence type="ECO:0000256" key="4">
    <source>
        <dbReference type="ARBA" id="ARBA00022553"/>
    </source>
</evidence>
<dbReference type="NCBIfam" id="TIGR01733">
    <property type="entry name" value="AA-adenyl-dom"/>
    <property type="match status" value="1"/>
</dbReference>
<dbReference type="InterPro" id="IPR010071">
    <property type="entry name" value="AA_adenyl_dom"/>
</dbReference>
<dbReference type="Gene3D" id="1.10.1200.10">
    <property type="entry name" value="ACP-like"/>
    <property type="match status" value="2"/>
</dbReference>
<evidence type="ECO:0000313" key="10">
    <source>
        <dbReference type="Proteomes" id="UP000773462"/>
    </source>
</evidence>
<evidence type="ECO:0000259" key="8">
    <source>
        <dbReference type="PROSITE" id="PS50075"/>
    </source>
</evidence>
<dbReference type="CDD" id="cd19543">
    <property type="entry name" value="DCL_NRPS"/>
    <property type="match status" value="1"/>
</dbReference>
<dbReference type="Pfam" id="PF08659">
    <property type="entry name" value="KR"/>
    <property type="match status" value="1"/>
</dbReference>
<dbReference type="Gene3D" id="3.30.559.10">
    <property type="entry name" value="Chloramphenicol acetyltransferase-like domain"/>
    <property type="match status" value="2"/>
</dbReference>
<dbReference type="PANTHER" id="PTHR45527">
    <property type="entry name" value="NONRIBOSOMAL PEPTIDE SYNTHETASE"/>
    <property type="match status" value="1"/>
</dbReference>
<organism evidence="9 10">
    <name type="scientific">Paenibacillus silagei</name>
    <dbReference type="NCBI Taxonomy" id="1670801"/>
    <lineage>
        <taxon>Bacteria</taxon>
        <taxon>Bacillati</taxon>
        <taxon>Bacillota</taxon>
        <taxon>Bacilli</taxon>
        <taxon>Bacillales</taxon>
        <taxon>Paenibacillaceae</taxon>
        <taxon>Paenibacillus</taxon>
    </lineage>
</organism>
<dbReference type="InterPro" id="IPR013968">
    <property type="entry name" value="PKS_KR"/>
</dbReference>
<keyword evidence="10" id="KW-1185">Reference proteome</keyword>
<dbReference type="Gene3D" id="3.30.300.30">
    <property type="match status" value="3"/>
</dbReference>
<dbReference type="CDD" id="cd08953">
    <property type="entry name" value="KR_2_SDR_x"/>
    <property type="match status" value="1"/>
</dbReference>
<dbReference type="Proteomes" id="UP000773462">
    <property type="component" value="Unassembled WGS sequence"/>
</dbReference>
<dbReference type="InterPro" id="IPR001242">
    <property type="entry name" value="Condensation_dom"/>
</dbReference>
<dbReference type="InterPro" id="IPR025714">
    <property type="entry name" value="Methyltranfer_dom"/>
</dbReference>
<dbReference type="InterPro" id="IPR036291">
    <property type="entry name" value="NAD(P)-bd_dom_sf"/>
</dbReference>
<dbReference type="Gene3D" id="3.40.50.12780">
    <property type="entry name" value="N-terminal domain of ligase-like"/>
    <property type="match status" value="1"/>
</dbReference>
<dbReference type="SUPFAM" id="SSF52777">
    <property type="entry name" value="CoA-dependent acyltransferases"/>
    <property type="match status" value="4"/>
</dbReference>
<dbReference type="Gene3D" id="3.40.50.150">
    <property type="entry name" value="Vaccinia Virus protein VP39"/>
    <property type="match status" value="1"/>
</dbReference>
<gene>
    <name evidence="9" type="ORF">J2Z70_005312</name>
</gene>
<dbReference type="SMART" id="SM00822">
    <property type="entry name" value="PKS_KR"/>
    <property type="match status" value="1"/>
</dbReference>
<evidence type="ECO:0000256" key="7">
    <source>
        <dbReference type="ARBA" id="ARBA00023268"/>
    </source>
</evidence>
<dbReference type="InterPro" id="IPR049490">
    <property type="entry name" value="C883_1060-like_KR_N"/>
</dbReference>
<dbReference type="InterPro" id="IPR000873">
    <property type="entry name" value="AMP-dep_synth/lig_dom"/>
</dbReference>
<dbReference type="InterPro" id="IPR045851">
    <property type="entry name" value="AMP-bd_C_sf"/>
</dbReference>
<evidence type="ECO:0000256" key="2">
    <source>
        <dbReference type="ARBA" id="ARBA00006432"/>
    </source>
</evidence>
<dbReference type="InterPro" id="IPR036736">
    <property type="entry name" value="ACP-like_sf"/>
</dbReference>
<dbReference type="PROSITE" id="PS00012">
    <property type="entry name" value="PHOSPHOPANTETHEINE"/>
    <property type="match status" value="1"/>
</dbReference>
<dbReference type="InterPro" id="IPR006162">
    <property type="entry name" value="Ppantetheine_attach_site"/>
</dbReference>
<reference evidence="9 10" key="1">
    <citation type="submission" date="2021-03" db="EMBL/GenBank/DDBJ databases">
        <title>Genomic Encyclopedia of Type Strains, Phase IV (KMG-IV): sequencing the most valuable type-strain genomes for metagenomic binning, comparative biology and taxonomic classification.</title>
        <authorList>
            <person name="Goeker M."/>
        </authorList>
    </citation>
    <scope>NUCLEOTIDE SEQUENCE [LARGE SCALE GENOMIC DNA]</scope>
    <source>
        <strain evidence="9 10">DSM 101953</strain>
    </source>
</reference>